<feature type="transmembrane region" description="Helical" evidence="1">
    <location>
        <begin position="6"/>
        <end position="26"/>
    </location>
</feature>
<keyword evidence="1" id="KW-0472">Membrane</keyword>
<evidence type="ECO:0000313" key="2">
    <source>
        <dbReference type="EMBL" id="RPA92462.1"/>
    </source>
</evidence>
<keyword evidence="1" id="KW-0812">Transmembrane</keyword>
<accession>A0A3N4J278</accession>
<gene>
    <name evidence="2" type="ORF">L873DRAFT_1861490</name>
</gene>
<dbReference type="EMBL" id="ML120472">
    <property type="protein sequence ID" value="RPA92462.1"/>
    <property type="molecule type" value="Genomic_DNA"/>
</dbReference>
<evidence type="ECO:0000256" key="1">
    <source>
        <dbReference type="SAM" id="Phobius"/>
    </source>
</evidence>
<dbReference type="AlphaFoldDB" id="A0A3N4J278"/>
<feature type="transmembrane region" description="Helical" evidence="1">
    <location>
        <begin position="38"/>
        <end position="55"/>
    </location>
</feature>
<dbReference type="Proteomes" id="UP000276215">
    <property type="component" value="Unassembled WGS sequence"/>
</dbReference>
<reference evidence="2 3" key="1">
    <citation type="journal article" date="2018" name="Nat. Ecol. Evol.">
        <title>Pezizomycetes genomes reveal the molecular basis of ectomycorrhizal truffle lifestyle.</title>
        <authorList>
            <person name="Murat C."/>
            <person name="Payen T."/>
            <person name="Noel B."/>
            <person name="Kuo A."/>
            <person name="Morin E."/>
            <person name="Chen J."/>
            <person name="Kohler A."/>
            <person name="Krizsan K."/>
            <person name="Balestrini R."/>
            <person name="Da Silva C."/>
            <person name="Montanini B."/>
            <person name="Hainaut M."/>
            <person name="Levati E."/>
            <person name="Barry K.W."/>
            <person name="Belfiori B."/>
            <person name="Cichocki N."/>
            <person name="Clum A."/>
            <person name="Dockter R.B."/>
            <person name="Fauchery L."/>
            <person name="Guy J."/>
            <person name="Iotti M."/>
            <person name="Le Tacon F."/>
            <person name="Lindquist E.A."/>
            <person name="Lipzen A."/>
            <person name="Malagnac F."/>
            <person name="Mello A."/>
            <person name="Molinier V."/>
            <person name="Miyauchi S."/>
            <person name="Poulain J."/>
            <person name="Riccioni C."/>
            <person name="Rubini A."/>
            <person name="Sitrit Y."/>
            <person name="Splivallo R."/>
            <person name="Traeger S."/>
            <person name="Wang M."/>
            <person name="Zifcakova L."/>
            <person name="Wipf D."/>
            <person name="Zambonelli A."/>
            <person name="Paolocci F."/>
            <person name="Nowrousian M."/>
            <person name="Ottonello S."/>
            <person name="Baldrian P."/>
            <person name="Spatafora J.W."/>
            <person name="Henrissat B."/>
            <person name="Nagy L.G."/>
            <person name="Aury J.M."/>
            <person name="Wincker P."/>
            <person name="Grigoriev I.V."/>
            <person name="Bonfante P."/>
            <person name="Martin F.M."/>
        </authorList>
    </citation>
    <scope>NUCLEOTIDE SEQUENCE [LARGE SCALE GENOMIC DNA]</scope>
    <source>
        <strain evidence="2 3">120613-1</strain>
    </source>
</reference>
<organism evidence="2 3">
    <name type="scientific">Choiromyces venosus 120613-1</name>
    <dbReference type="NCBI Taxonomy" id="1336337"/>
    <lineage>
        <taxon>Eukaryota</taxon>
        <taxon>Fungi</taxon>
        <taxon>Dikarya</taxon>
        <taxon>Ascomycota</taxon>
        <taxon>Pezizomycotina</taxon>
        <taxon>Pezizomycetes</taxon>
        <taxon>Pezizales</taxon>
        <taxon>Tuberaceae</taxon>
        <taxon>Choiromyces</taxon>
    </lineage>
</organism>
<proteinExistence type="predicted"/>
<evidence type="ECO:0000313" key="3">
    <source>
        <dbReference type="Proteomes" id="UP000276215"/>
    </source>
</evidence>
<name>A0A3N4J278_9PEZI</name>
<protein>
    <submittedName>
        <fullName evidence="2">Uncharacterized protein</fullName>
    </submittedName>
</protein>
<keyword evidence="3" id="KW-1185">Reference proteome</keyword>
<keyword evidence="1" id="KW-1133">Transmembrane helix</keyword>
<sequence length="56" mass="6874">MIPTSFLNIVFCCTLIVLNKIKLTMIFRKKVHQMRCQFHLFLQVTFLSFKIWLLYY</sequence>